<organism evidence="2">
    <name type="scientific">Anopheles sinensis</name>
    <name type="common">Mosquito</name>
    <dbReference type="NCBI Taxonomy" id="74873"/>
    <lineage>
        <taxon>Eukaryota</taxon>
        <taxon>Metazoa</taxon>
        <taxon>Ecdysozoa</taxon>
        <taxon>Arthropoda</taxon>
        <taxon>Hexapoda</taxon>
        <taxon>Insecta</taxon>
        <taxon>Pterygota</taxon>
        <taxon>Neoptera</taxon>
        <taxon>Endopterygota</taxon>
        <taxon>Diptera</taxon>
        <taxon>Nematocera</taxon>
        <taxon>Culicoidea</taxon>
        <taxon>Culicidae</taxon>
        <taxon>Anophelinae</taxon>
        <taxon>Anopheles</taxon>
    </lineage>
</organism>
<evidence type="ECO:0000313" key="3">
    <source>
        <dbReference type="EnsemblMetazoa" id="ASIC013535-PA"/>
    </source>
</evidence>
<evidence type="ECO:0000313" key="2">
    <source>
        <dbReference type="EMBL" id="KFB45676.1"/>
    </source>
</evidence>
<feature type="region of interest" description="Disordered" evidence="1">
    <location>
        <begin position="128"/>
        <end position="158"/>
    </location>
</feature>
<feature type="compositionally biased region" description="Polar residues" evidence="1">
    <location>
        <begin position="19"/>
        <end position="32"/>
    </location>
</feature>
<dbReference type="AlphaFoldDB" id="A0A084W632"/>
<reference evidence="2 4" key="1">
    <citation type="journal article" date="2014" name="BMC Genomics">
        <title>Genome sequence of Anopheles sinensis provides insight into genetics basis of mosquito competence for malaria parasites.</title>
        <authorList>
            <person name="Zhou D."/>
            <person name="Zhang D."/>
            <person name="Ding G."/>
            <person name="Shi L."/>
            <person name="Hou Q."/>
            <person name="Ye Y."/>
            <person name="Xu Y."/>
            <person name="Zhou H."/>
            <person name="Xiong C."/>
            <person name="Li S."/>
            <person name="Yu J."/>
            <person name="Hong S."/>
            <person name="Yu X."/>
            <person name="Zou P."/>
            <person name="Chen C."/>
            <person name="Chang X."/>
            <person name="Wang W."/>
            <person name="Lv Y."/>
            <person name="Sun Y."/>
            <person name="Ma L."/>
            <person name="Shen B."/>
            <person name="Zhu C."/>
        </authorList>
    </citation>
    <scope>NUCLEOTIDE SEQUENCE [LARGE SCALE GENOMIC DNA]</scope>
</reference>
<dbReference type="EnsemblMetazoa" id="ASIC013535-RA">
    <property type="protein sequence ID" value="ASIC013535-PA"/>
    <property type="gene ID" value="ASIC013535"/>
</dbReference>
<dbReference type="VEuPathDB" id="VectorBase:ASIC013535"/>
<evidence type="ECO:0000256" key="1">
    <source>
        <dbReference type="SAM" id="MobiDB-lite"/>
    </source>
</evidence>
<keyword evidence="4" id="KW-1185">Reference proteome</keyword>
<sequence length="158" mass="16770">MQAIGGPATPGKTPLLHSTHAQGTTDQPTKPKSNQSNPASHAAAAAASPSTTSTLDFLMYIRCRLTSPPQTEDFNSDQLNCAAFRYANLSPRTKKLYRAHKPSLRLGGRRGFRISDSLCMQPRSTGIGDACVSRSKARTSGPAKGSSSSSSETDPTFQ</sequence>
<evidence type="ECO:0000313" key="4">
    <source>
        <dbReference type="Proteomes" id="UP000030765"/>
    </source>
</evidence>
<feature type="compositionally biased region" description="Low complexity" evidence="1">
    <location>
        <begin position="33"/>
        <end position="51"/>
    </location>
</feature>
<reference evidence="3" key="2">
    <citation type="submission" date="2020-05" db="UniProtKB">
        <authorList>
            <consortium name="EnsemblMetazoa"/>
        </authorList>
    </citation>
    <scope>IDENTIFICATION</scope>
</reference>
<gene>
    <name evidence="2" type="ORF">ZHAS_00013535</name>
</gene>
<feature type="region of interest" description="Disordered" evidence="1">
    <location>
        <begin position="1"/>
        <end position="51"/>
    </location>
</feature>
<name>A0A084W632_ANOSI</name>
<dbReference type="EMBL" id="ATLV01020720">
    <property type="status" value="NOT_ANNOTATED_CDS"/>
    <property type="molecule type" value="Genomic_DNA"/>
</dbReference>
<protein>
    <submittedName>
        <fullName evidence="2 3">Putative tetrathionate reductase complex: response regulator</fullName>
    </submittedName>
</protein>
<proteinExistence type="predicted"/>
<dbReference type="EMBL" id="KE525305">
    <property type="protein sequence ID" value="KFB45676.1"/>
    <property type="molecule type" value="Genomic_DNA"/>
</dbReference>
<accession>A0A084W632</accession>
<dbReference type="Proteomes" id="UP000030765">
    <property type="component" value="Unassembled WGS sequence"/>
</dbReference>